<dbReference type="Proteomes" id="UP000243900">
    <property type="component" value="Unassembled WGS sequence"/>
</dbReference>
<proteinExistence type="predicted"/>
<dbReference type="AlphaFoldDB" id="A0A2P6AR85"/>
<keyword evidence="2" id="KW-0548">Nucleotidyltransferase</keyword>
<reference evidence="3" key="1">
    <citation type="submission" date="2018-02" db="EMBL/GenBank/DDBJ databases">
        <title>Genome sequencing of Solimonas sp. HR-BB.</title>
        <authorList>
            <person name="Lee Y."/>
            <person name="Jeon C.O."/>
        </authorList>
    </citation>
    <scope>NUCLEOTIDE SEQUENCE [LARGE SCALE GENOMIC DNA]</scope>
    <source>
        <strain evidence="3">HR-E</strain>
    </source>
</reference>
<feature type="transmembrane region" description="Helical" evidence="1">
    <location>
        <begin position="73"/>
        <end position="92"/>
    </location>
</feature>
<keyword evidence="1" id="KW-1133">Transmembrane helix</keyword>
<evidence type="ECO:0000313" key="2">
    <source>
        <dbReference type="EMBL" id="PQA35976.1"/>
    </source>
</evidence>
<organism evidence="2 3">
    <name type="scientific">Amnimonas aquatica</name>
    <dbReference type="NCBI Taxonomy" id="2094561"/>
    <lineage>
        <taxon>Bacteria</taxon>
        <taxon>Pseudomonadati</taxon>
        <taxon>Pseudomonadota</taxon>
        <taxon>Gammaproteobacteria</taxon>
        <taxon>Moraxellales</taxon>
        <taxon>Moraxellaceae</taxon>
        <taxon>Amnimonas</taxon>
    </lineage>
</organism>
<comment type="caution">
    <text evidence="2">The sequence shown here is derived from an EMBL/GenBank/DDBJ whole genome shotgun (WGS) entry which is preliminary data.</text>
</comment>
<evidence type="ECO:0000313" key="3">
    <source>
        <dbReference type="Proteomes" id="UP000243900"/>
    </source>
</evidence>
<accession>A0A2P6AR85</accession>
<name>A0A2P6AR85_9GAMM</name>
<dbReference type="RefSeq" id="WP_105193002.1">
    <property type="nucleotide sequence ID" value="NZ_PTQZ01000214.1"/>
</dbReference>
<dbReference type="OrthoDB" id="1495227at2"/>
<keyword evidence="1" id="KW-0812">Transmembrane</keyword>
<keyword evidence="1" id="KW-0472">Membrane</keyword>
<feature type="transmembrane region" description="Helical" evidence="1">
    <location>
        <begin position="50"/>
        <end position="66"/>
    </location>
</feature>
<protein>
    <submittedName>
        <fullName evidence="2">Phosphopantetheine adenylyltransferase</fullName>
    </submittedName>
</protein>
<feature type="transmembrane region" description="Helical" evidence="1">
    <location>
        <begin position="98"/>
        <end position="119"/>
    </location>
</feature>
<gene>
    <name evidence="2" type="ORF">C5O18_08050</name>
</gene>
<sequence length="122" mass="12759">MTETLTTLVLIAVGLLHLLPVAGVFGARQLDRLYGVSTASPSMQLLLRHRAALFGIVGGLLLLAAADHALRPVAFAVGGFSLASYLLLAALTPGYNAHLGRVVVIDQVALGALFGVWLLGRF</sequence>
<keyword evidence="3" id="KW-1185">Reference proteome</keyword>
<dbReference type="EMBL" id="PTQZ01000214">
    <property type="protein sequence ID" value="PQA35976.1"/>
    <property type="molecule type" value="Genomic_DNA"/>
</dbReference>
<dbReference type="GO" id="GO:0016779">
    <property type="term" value="F:nucleotidyltransferase activity"/>
    <property type="evidence" value="ECO:0007669"/>
    <property type="project" value="UniProtKB-KW"/>
</dbReference>
<evidence type="ECO:0000256" key="1">
    <source>
        <dbReference type="SAM" id="Phobius"/>
    </source>
</evidence>
<keyword evidence="2" id="KW-0808">Transferase</keyword>